<keyword evidence="1" id="KW-1185">Reference proteome</keyword>
<protein>
    <submittedName>
        <fullName evidence="2">Uncharacterized protein</fullName>
    </submittedName>
</protein>
<reference evidence="2" key="1">
    <citation type="submission" date="2022-11" db="UniProtKB">
        <authorList>
            <consortium name="WormBaseParasite"/>
        </authorList>
    </citation>
    <scope>IDENTIFICATION</scope>
</reference>
<proteinExistence type="predicted"/>
<dbReference type="AlphaFoldDB" id="A0A915LB81"/>
<evidence type="ECO:0000313" key="2">
    <source>
        <dbReference type="WBParaSite" id="nRc.2.0.1.t47613-RA"/>
    </source>
</evidence>
<accession>A0A915LB81</accession>
<name>A0A915LB81_ROMCU</name>
<dbReference type="Proteomes" id="UP000887565">
    <property type="component" value="Unplaced"/>
</dbReference>
<sequence>MIVIEIQYTNKACNSVPNRFVRNFSAVNTGDGGSAEEALGSDVGVPELPRRRFSCDVSVDEEALGELFGVEGSLASPNVNKQKIFRREFGLSLVICKFIMLLDSFL</sequence>
<evidence type="ECO:0000313" key="1">
    <source>
        <dbReference type="Proteomes" id="UP000887565"/>
    </source>
</evidence>
<dbReference type="WBParaSite" id="nRc.2.0.1.t47613-RA">
    <property type="protein sequence ID" value="nRc.2.0.1.t47613-RA"/>
    <property type="gene ID" value="nRc.2.0.1.g47613"/>
</dbReference>
<organism evidence="1 2">
    <name type="scientific">Romanomermis culicivorax</name>
    <name type="common">Nematode worm</name>
    <dbReference type="NCBI Taxonomy" id="13658"/>
    <lineage>
        <taxon>Eukaryota</taxon>
        <taxon>Metazoa</taxon>
        <taxon>Ecdysozoa</taxon>
        <taxon>Nematoda</taxon>
        <taxon>Enoplea</taxon>
        <taxon>Dorylaimia</taxon>
        <taxon>Mermithida</taxon>
        <taxon>Mermithoidea</taxon>
        <taxon>Mermithidae</taxon>
        <taxon>Romanomermis</taxon>
    </lineage>
</organism>